<protein>
    <submittedName>
        <fullName evidence="1">Uncharacterized protein</fullName>
    </submittedName>
</protein>
<accession>A0AA36CNM5</accession>
<reference evidence="1" key="1">
    <citation type="submission" date="2023-06" db="EMBL/GenBank/DDBJ databases">
        <authorList>
            <person name="Delattre M."/>
        </authorList>
    </citation>
    <scope>NUCLEOTIDE SEQUENCE</scope>
    <source>
        <strain evidence="1">AF72</strain>
    </source>
</reference>
<evidence type="ECO:0000313" key="2">
    <source>
        <dbReference type="Proteomes" id="UP001177023"/>
    </source>
</evidence>
<evidence type="ECO:0000313" key="1">
    <source>
        <dbReference type="EMBL" id="CAJ0572145.1"/>
    </source>
</evidence>
<organism evidence="1 2">
    <name type="scientific">Mesorhabditis spiculigera</name>
    <dbReference type="NCBI Taxonomy" id="96644"/>
    <lineage>
        <taxon>Eukaryota</taxon>
        <taxon>Metazoa</taxon>
        <taxon>Ecdysozoa</taxon>
        <taxon>Nematoda</taxon>
        <taxon>Chromadorea</taxon>
        <taxon>Rhabditida</taxon>
        <taxon>Rhabditina</taxon>
        <taxon>Rhabditomorpha</taxon>
        <taxon>Rhabditoidea</taxon>
        <taxon>Rhabditidae</taxon>
        <taxon>Mesorhabditinae</taxon>
        <taxon>Mesorhabditis</taxon>
    </lineage>
</organism>
<sequence length="206" mass="22281">MDSGPVQADFLSDAECSVYSPGKSTITVSLDSVYEVLPSEVMVSMEAISKGIFDEPVDCSFYDPPRSETNVSMLESLDPDMETALDSSIYEALPSEAAVSMENFSPPAARPCASVSSVLTAWEHSDPSIYSPKQNTCNVEFDDSSLESDHGDWSEYEMPPSVVLVEMEPVASSSVAEVVMRGNLTPQSVNIRTTDPNQIGLYVNKA</sequence>
<dbReference type="Proteomes" id="UP001177023">
    <property type="component" value="Unassembled WGS sequence"/>
</dbReference>
<proteinExistence type="predicted"/>
<comment type="caution">
    <text evidence="1">The sequence shown here is derived from an EMBL/GenBank/DDBJ whole genome shotgun (WGS) entry which is preliminary data.</text>
</comment>
<name>A0AA36CNM5_9BILA</name>
<dbReference type="EMBL" id="CATQJA010002591">
    <property type="protein sequence ID" value="CAJ0572145.1"/>
    <property type="molecule type" value="Genomic_DNA"/>
</dbReference>
<gene>
    <name evidence="1" type="ORF">MSPICULIGERA_LOCUS10538</name>
</gene>
<keyword evidence="2" id="KW-1185">Reference proteome</keyword>
<dbReference type="AlphaFoldDB" id="A0AA36CNM5"/>
<feature type="non-terminal residue" evidence="1">
    <location>
        <position position="1"/>
    </location>
</feature>